<gene>
    <name evidence="1" type="ORF">AR1Y2_3073</name>
</gene>
<evidence type="ECO:0000313" key="2">
    <source>
        <dbReference type="Proteomes" id="UP000298653"/>
    </source>
</evidence>
<dbReference type="KEGG" id="arf:AR1Y2_3073"/>
<dbReference type="RefSeq" id="WP_137329739.1">
    <property type="nucleotide sequence ID" value="NZ_CP040058.1"/>
</dbReference>
<keyword evidence="1" id="KW-0808">Transferase</keyword>
<keyword evidence="2" id="KW-1185">Reference proteome</keyword>
<keyword evidence="1" id="KW-0012">Acyltransferase</keyword>
<reference evidence="1 2" key="1">
    <citation type="submission" date="2019-05" db="EMBL/GenBank/DDBJ databases">
        <title>Complete genome sequencing of Anaerostipes rhamnosivorans.</title>
        <authorList>
            <person name="Bui T.P.N."/>
            <person name="de Vos W.M."/>
        </authorList>
    </citation>
    <scope>NUCLEOTIDE SEQUENCE [LARGE SCALE GENOMIC DNA]</scope>
    <source>
        <strain evidence="1 2">1y2</strain>
    </source>
</reference>
<dbReference type="OrthoDB" id="9801625at2"/>
<organism evidence="1 2">
    <name type="scientific">Anaerostipes rhamnosivorans</name>
    <dbReference type="NCBI Taxonomy" id="1229621"/>
    <lineage>
        <taxon>Bacteria</taxon>
        <taxon>Bacillati</taxon>
        <taxon>Bacillota</taxon>
        <taxon>Clostridia</taxon>
        <taxon>Lachnospirales</taxon>
        <taxon>Lachnospiraceae</taxon>
        <taxon>Anaerostipes</taxon>
    </lineage>
</organism>
<dbReference type="Proteomes" id="UP000298653">
    <property type="component" value="Chromosome"/>
</dbReference>
<dbReference type="EC" id="2.3.1.-" evidence="1"/>
<dbReference type="EMBL" id="CP040058">
    <property type="protein sequence ID" value="QCP36527.1"/>
    <property type="molecule type" value="Genomic_DNA"/>
</dbReference>
<protein>
    <submittedName>
        <fullName evidence="1">4-hydroxybutyrate:acetyl-CoA CoA transferase</fullName>
        <ecNumber evidence="1">2.3.1.-</ecNumber>
    </submittedName>
</protein>
<name>A0A4P8II44_9FIRM</name>
<evidence type="ECO:0000313" key="1">
    <source>
        <dbReference type="EMBL" id="QCP36527.1"/>
    </source>
</evidence>
<proteinExistence type="predicted"/>
<sequence length="87" mass="9946">MKENLEKIGIKYCGGCNPLFDRKEYVQNLEKNMTIPVELAVEGREYDLIYVVCGCPVCCADISGLRSKEFIFVAENGRYIKRTVMTQ</sequence>
<accession>A0A4P8II44</accession>
<dbReference type="AlphaFoldDB" id="A0A4P8II44"/>
<dbReference type="GO" id="GO:0016746">
    <property type="term" value="F:acyltransferase activity"/>
    <property type="evidence" value="ECO:0007669"/>
    <property type="project" value="UniProtKB-KW"/>
</dbReference>